<dbReference type="GeneID" id="10278834"/>
<dbReference type="KEGG" id="mel:Metbo_2368"/>
<feature type="domain" description="YdbS-like PH" evidence="3">
    <location>
        <begin position="92"/>
        <end position="168"/>
    </location>
</feature>
<dbReference type="eggNOG" id="arCOG04619">
    <property type="taxonomic scope" value="Archaea"/>
</dbReference>
<dbReference type="RefSeq" id="WP_013645932.1">
    <property type="nucleotide sequence ID" value="NC_015216.1"/>
</dbReference>
<feature type="region of interest" description="Disordered" evidence="1">
    <location>
        <begin position="175"/>
        <end position="194"/>
    </location>
</feature>
<dbReference type="EMBL" id="CP002551">
    <property type="protein sequence ID" value="ADZ10581.1"/>
    <property type="molecule type" value="Genomic_DNA"/>
</dbReference>
<sequence length="207" mass="23994">MFDRNKRSSIPGERILYKTRPRFVVSLKSAIIKFIIVLILVYFFTTLIKYAAMVQGRVGAFINIPFVEGTTDLIVIVILLLLVWILWNYLSWRSTYYTLTNQRVMLRSGVIRKKSAYMHYNKIQDIVVSQSVIERISYSGDIEVFGGHDNTSIILEDIPNPGEVEDTINRMIDGDEPEFETKAPKKTEEPKITGRSIMEEYDKKFKL</sequence>
<reference evidence="5" key="1">
    <citation type="submission" date="2011-02" db="EMBL/GenBank/DDBJ databases">
        <title>Complete sequence of Methanobacterium sp. AL-21.</title>
        <authorList>
            <consortium name="US DOE Joint Genome Institute"/>
            <person name="Lucas S."/>
            <person name="Copeland A."/>
            <person name="Lapidus A."/>
            <person name="Cheng J.-F."/>
            <person name="Goodwin L."/>
            <person name="Pitluck S."/>
            <person name="Chertkov O."/>
            <person name="Detter J.C."/>
            <person name="Han C."/>
            <person name="Tapia R."/>
            <person name="Land M."/>
            <person name="Hauser L."/>
            <person name="Kyrpides N."/>
            <person name="Ivanova N."/>
            <person name="Mikhailova N."/>
            <person name="Pagani I."/>
            <person name="Cadillo-Quiroz H."/>
            <person name="Imachi H."/>
            <person name="Zinder S."/>
            <person name="Liu W."/>
            <person name="Woyke T."/>
        </authorList>
    </citation>
    <scope>NUCLEOTIDE SEQUENCE [LARGE SCALE GENOMIC DNA]</scope>
    <source>
        <strain evidence="5">AL-21</strain>
    </source>
</reference>
<name>F0T674_METLA</name>
<dbReference type="AlphaFoldDB" id="F0T674"/>
<evidence type="ECO:0000256" key="2">
    <source>
        <dbReference type="SAM" id="Phobius"/>
    </source>
</evidence>
<dbReference type="OrthoDB" id="78147at2157"/>
<protein>
    <submittedName>
        <fullName evidence="4">Membrane-flanked domain DUF304</fullName>
    </submittedName>
</protein>
<dbReference type="PANTHER" id="PTHR37938:SF1">
    <property type="entry name" value="BLL0215 PROTEIN"/>
    <property type="match status" value="1"/>
</dbReference>
<keyword evidence="5" id="KW-1185">Reference proteome</keyword>
<evidence type="ECO:0000313" key="5">
    <source>
        <dbReference type="Proteomes" id="UP000007490"/>
    </source>
</evidence>
<dbReference type="STRING" id="877455.Metbo_2368"/>
<dbReference type="Pfam" id="PF03703">
    <property type="entry name" value="bPH_2"/>
    <property type="match status" value="1"/>
</dbReference>
<gene>
    <name evidence="4" type="ordered locus">Metbo_2368</name>
</gene>
<organism evidence="4 5">
    <name type="scientific">Methanobacterium lacus (strain AL-21)</name>
    <dbReference type="NCBI Taxonomy" id="877455"/>
    <lineage>
        <taxon>Archaea</taxon>
        <taxon>Methanobacteriati</taxon>
        <taxon>Methanobacteriota</taxon>
        <taxon>Methanomada group</taxon>
        <taxon>Methanobacteria</taxon>
        <taxon>Methanobacteriales</taxon>
        <taxon>Methanobacteriaceae</taxon>
        <taxon>Methanobacterium</taxon>
    </lineage>
</organism>
<feature type="transmembrane region" description="Helical" evidence="2">
    <location>
        <begin position="73"/>
        <end position="90"/>
    </location>
</feature>
<dbReference type="HOGENOM" id="CLU_094459_0_0_2"/>
<evidence type="ECO:0000313" key="4">
    <source>
        <dbReference type="EMBL" id="ADZ10581.1"/>
    </source>
</evidence>
<evidence type="ECO:0000256" key="1">
    <source>
        <dbReference type="SAM" id="MobiDB-lite"/>
    </source>
</evidence>
<feature type="transmembrane region" description="Helical" evidence="2">
    <location>
        <begin position="30"/>
        <end position="53"/>
    </location>
</feature>
<accession>F0T674</accession>
<evidence type="ECO:0000259" key="3">
    <source>
        <dbReference type="Pfam" id="PF03703"/>
    </source>
</evidence>
<dbReference type="InterPro" id="IPR005182">
    <property type="entry name" value="YdbS-like_PH"/>
</dbReference>
<dbReference type="PANTHER" id="PTHR37938">
    <property type="entry name" value="BLL0215 PROTEIN"/>
    <property type="match status" value="1"/>
</dbReference>
<keyword evidence="2" id="KW-0472">Membrane</keyword>
<proteinExistence type="predicted"/>
<feature type="compositionally biased region" description="Basic and acidic residues" evidence="1">
    <location>
        <begin position="179"/>
        <end position="194"/>
    </location>
</feature>
<keyword evidence="2" id="KW-1133">Transmembrane helix</keyword>
<reference evidence="4 5" key="2">
    <citation type="journal article" date="2014" name="Int. J. Syst. Evol. Microbiol.">
        <title>Methanobacterium paludis sp. nov. and a novel strain of Methanobacterium lacus isolated from northern peatlands.</title>
        <authorList>
            <person name="Cadillo-Quiroz H."/>
            <person name="Brauer S.L."/>
            <person name="Goodson N."/>
            <person name="Yavitt J.B."/>
            <person name="Zinder S.H."/>
        </authorList>
    </citation>
    <scope>NUCLEOTIDE SEQUENCE [LARGE SCALE GENOMIC DNA]</scope>
    <source>
        <strain evidence="4 5">AL-21</strain>
    </source>
</reference>
<keyword evidence="2" id="KW-0812">Transmembrane</keyword>
<dbReference type="Proteomes" id="UP000007490">
    <property type="component" value="Chromosome"/>
</dbReference>